<dbReference type="EMBL" id="CP003349">
    <property type="protein sequence ID" value="AFD05953.1"/>
    <property type="molecule type" value="Genomic_DNA"/>
</dbReference>
<proteinExistence type="predicted"/>
<dbReference type="STRING" id="929556.Solca_0838"/>
<dbReference type="HOGENOM" id="CLU_2208317_0_0_10"/>
<evidence type="ECO:0000313" key="2">
    <source>
        <dbReference type="Proteomes" id="UP000007590"/>
    </source>
</evidence>
<organism evidence="1 2">
    <name type="scientific">Solitalea canadensis (strain ATCC 29591 / DSM 3403 / JCM 21819 / LMG 8368 / NBRC 15130 / NCIMB 12057 / USAM 9D)</name>
    <name type="common">Flexibacter canadensis</name>
    <dbReference type="NCBI Taxonomy" id="929556"/>
    <lineage>
        <taxon>Bacteria</taxon>
        <taxon>Pseudomonadati</taxon>
        <taxon>Bacteroidota</taxon>
        <taxon>Sphingobacteriia</taxon>
        <taxon>Sphingobacteriales</taxon>
        <taxon>Sphingobacteriaceae</taxon>
        <taxon>Solitalea</taxon>
    </lineage>
</organism>
<reference evidence="1" key="1">
    <citation type="submission" date="2012-02" db="EMBL/GenBank/DDBJ databases">
        <title>The complete genome of Solitalea canadensis DSM 3403.</title>
        <authorList>
            <consortium name="US DOE Joint Genome Institute (JGI-PGF)"/>
            <person name="Lucas S."/>
            <person name="Copeland A."/>
            <person name="Lapidus A."/>
            <person name="Glavina del Rio T."/>
            <person name="Dalin E."/>
            <person name="Tice H."/>
            <person name="Bruce D."/>
            <person name="Goodwin L."/>
            <person name="Pitluck S."/>
            <person name="Peters L."/>
            <person name="Ovchinnikova G."/>
            <person name="Lu M."/>
            <person name="Kyrpides N."/>
            <person name="Mavromatis K."/>
            <person name="Ivanova N."/>
            <person name="Brettin T."/>
            <person name="Detter J.C."/>
            <person name="Han C."/>
            <person name="Larimer F."/>
            <person name="Land M."/>
            <person name="Hauser L."/>
            <person name="Markowitz V."/>
            <person name="Cheng J.-F."/>
            <person name="Hugenholtz P."/>
            <person name="Woyke T."/>
            <person name="Wu D."/>
            <person name="Spring S."/>
            <person name="Schroeder M."/>
            <person name="Kopitz M."/>
            <person name="Brambilla E."/>
            <person name="Klenk H.-P."/>
            <person name="Eisen J.A."/>
        </authorList>
    </citation>
    <scope>NUCLEOTIDE SEQUENCE</scope>
    <source>
        <strain evidence="1">DSM 3403</strain>
    </source>
</reference>
<dbReference type="RefSeq" id="WP_014679181.1">
    <property type="nucleotide sequence ID" value="NC_017770.1"/>
</dbReference>
<dbReference type="KEGG" id="scn:Solca_0838"/>
<evidence type="ECO:0000313" key="1">
    <source>
        <dbReference type="EMBL" id="AFD05953.1"/>
    </source>
</evidence>
<sequence length="107" mass="12044">MHILINSSVKAQGGFSTNEAIIKLMQHTIQTSYSRDENGQEVEQYTLSASASIYRSVSDYENREACFTPFDVTLSISKQLSQGQITKQEVYQSILEVNVNHNAQLIQ</sequence>
<keyword evidence="2" id="KW-1185">Reference proteome</keyword>
<dbReference type="Proteomes" id="UP000007590">
    <property type="component" value="Chromosome"/>
</dbReference>
<protein>
    <submittedName>
        <fullName evidence="1">Uncharacterized protein</fullName>
    </submittedName>
</protein>
<gene>
    <name evidence="1" type="ordered locus">Solca_0838</name>
</gene>
<name>H8KPQ5_SOLCM</name>
<dbReference type="AlphaFoldDB" id="H8KPQ5"/>
<accession>H8KPQ5</accession>